<dbReference type="Gene3D" id="3.30.565.10">
    <property type="entry name" value="Histidine kinase-like ATPase, C-terminal domain"/>
    <property type="match status" value="1"/>
</dbReference>
<evidence type="ECO:0000259" key="12">
    <source>
        <dbReference type="PROSITE" id="PS50109"/>
    </source>
</evidence>
<protein>
    <recommendedName>
        <fullName evidence="3">histidine kinase</fullName>
        <ecNumber evidence="3">2.7.13.3</ecNumber>
    </recommendedName>
</protein>
<name>A0AAE3EES7_9FIRM</name>
<keyword evidence="14" id="KW-1185">Reference proteome</keyword>
<dbReference type="EMBL" id="JAJEQR010000119">
    <property type="protein sequence ID" value="MCC2232876.1"/>
    <property type="molecule type" value="Genomic_DNA"/>
</dbReference>
<evidence type="ECO:0000313" key="14">
    <source>
        <dbReference type="Proteomes" id="UP001198182"/>
    </source>
</evidence>
<keyword evidence="9" id="KW-0902">Two-component regulatory system</keyword>
<dbReference type="InterPro" id="IPR005467">
    <property type="entry name" value="His_kinase_dom"/>
</dbReference>
<dbReference type="Proteomes" id="UP001198182">
    <property type="component" value="Unassembled WGS sequence"/>
</dbReference>
<gene>
    <name evidence="13" type="ORF">LKD81_18185</name>
</gene>
<evidence type="ECO:0000256" key="3">
    <source>
        <dbReference type="ARBA" id="ARBA00012438"/>
    </source>
</evidence>
<dbReference type="GO" id="GO:0005886">
    <property type="term" value="C:plasma membrane"/>
    <property type="evidence" value="ECO:0007669"/>
    <property type="project" value="UniProtKB-SubCell"/>
</dbReference>
<evidence type="ECO:0000256" key="5">
    <source>
        <dbReference type="ARBA" id="ARBA00022679"/>
    </source>
</evidence>
<dbReference type="GO" id="GO:0000155">
    <property type="term" value="F:phosphorelay sensor kinase activity"/>
    <property type="evidence" value="ECO:0007669"/>
    <property type="project" value="TreeGrafter"/>
</dbReference>
<dbReference type="SMART" id="SM00387">
    <property type="entry name" value="HATPase_c"/>
    <property type="match status" value="1"/>
</dbReference>
<accession>A0AAE3EES7</accession>
<keyword evidence="6 11" id="KW-0812">Transmembrane</keyword>
<evidence type="ECO:0000256" key="2">
    <source>
        <dbReference type="ARBA" id="ARBA00004651"/>
    </source>
</evidence>
<comment type="subcellular location">
    <subcellularLocation>
        <location evidence="2">Cell membrane</location>
        <topology evidence="2">Multi-pass membrane protein</topology>
    </subcellularLocation>
</comment>
<evidence type="ECO:0000256" key="7">
    <source>
        <dbReference type="ARBA" id="ARBA00022777"/>
    </source>
</evidence>
<feature type="domain" description="Histidine kinase" evidence="12">
    <location>
        <begin position="129"/>
        <end position="331"/>
    </location>
</feature>
<dbReference type="InterPro" id="IPR004358">
    <property type="entry name" value="Sig_transdc_His_kin-like_C"/>
</dbReference>
<dbReference type="PROSITE" id="PS50109">
    <property type="entry name" value="HIS_KIN"/>
    <property type="match status" value="1"/>
</dbReference>
<dbReference type="GO" id="GO:0016036">
    <property type="term" value="P:cellular response to phosphate starvation"/>
    <property type="evidence" value="ECO:0007669"/>
    <property type="project" value="TreeGrafter"/>
</dbReference>
<reference evidence="13" key="1">
    <citation type="submission" date="2021-10" db="EMBL/GenBank/DDBJ databases">
        <title>Anaerobic single-cell dispensing facilitates the cultivation of human gut bacteria.</title>
        <authorList>
            <person name="Afrizal A."/>
        </authorList>
    </citation>
    <scope>NUCLEOTIDE SEQUENCE</scope>
    <source>
        <strain evidence="13">CLA-AA-H215</strain>
    </source>
</reference>
<evidence type="ECO:0000256" key="11">
    <source>
        <dbReference type="SAM" id="Phobius"/>
    </source>
</evidence>
<keyword evidence="10 11" id="KW-0472">Membrane</keyword>
<dbReference type="RefSeq" id="WP_308455237.1">
    <property type="nucleotide sequence ID" value="NZ_JAJEQR010000119.1"/>
</dbReference>
<dbReference type="InterPro" id="IPR036890">
    <property type="entry name" value="HATPase_C_sf"/>
</dbReference>
<dbReference type="AlphaFoldDB" id="A0AAE3EES7"/>
<sequence>MSQKEPSLVKSYLHEHRFPALLFLLFALIFAFVFHLYQLETEAVLYAGALCLLCAAIALVLNFFSYRKKHQDRRRLLMDILLSSGELPAPATLAEADYEAMISCLRTALNESTTLRQTERQESLDYYTAWVHQIKTPVSVMKMILESEDTEEHRELLAELFRIEQYVEMVLSYLRLGSSTSDYVFAEYDLDPIIRQAIRKYAPQFIRRKLRLVYTPTDVSVLTDEKWLLFIIEQVLSNSIKYTPAGGSVTISIVDDGVLRISDTGIGIAPEDLPRIFEKGFTGYNGRADKKSTGLGLYLCQTAASRLSHTITATSVPGQGTVITLDLRKERLQTE</sequence>
<keyword evidence="8 11" id="KW-1133">Transmembrane helix</keyword>
<dbReference type="PANTHER" id="PTHR45453:SF2">
    <property type="entry name" value="HISTIDINE KINASE"/>
    <property type="match status" value="1"/>
</dbReference>
<proteinExistence type="predicted"/>
<dbReference type="PRINTS" id="PR00344">
    <property type="entry name" value="BCTRLSENSOR"/>
</dbReference>
<keyword evidence="4" id="KW-1003">Cell membrane</keyword>
<dbReference type="GO" id="GO:0004721">
    <property type="term" value="F:phosphoprotein phosphatase activity"/>
    <property type="evidence" value="ECO:0007669"/>
    <property type="project" value="TreeGrafter"/>
</dbReference>
<evidence type="ECO:0000313" key="13">
    <source>
        <dbReference type="EMBL" id="MCC2232876.1"/>
    </source>
</evidence>
<dbReference type="InterPro" id="IPR003594">
    <property type="entry name" value="HATPase_dom"/>
</dbReference>
<evidence type="ECO:0000256" key="1">
    <source>
        <dbReference type="ARBA" id="ARBA00000085"/>
    </source>
</evidence>
<dbReference type="EC" id="2.7.13.3" evidence="3"/>
<dbReference type="InterPro" id="IPR050351">
    <property type="entry name" value="BphY/WalK/GraS-like"/>
</dbReference>
<evidence type="ECO:0000256" key="4">
    <source>
        <dbReference type="ARBA" id="ARBA00022475"/>
    </source>
</evidence>
<dbReference type="PANTHER" id="PTHR45453">
    <property type="entry name" value="PHOSPHATE REGULON SENSOR PROTEIN PHOR"/>
    <property type="match status" value="1"/>
</dbReference>
<comment type="catalytic activity">
    <reaction evidence="1">
        <text>ATP + protein L-histidine = ADP + protein N-phospho-L-histidine.</text>
        <dbReference type="EC" id="2.7.13.3"/>
    </reaction>
</comment>
<feature type="transmembrane region" description="Helical" evidence="11">
    <location>
        <begin position="20"/>
        <end position="37"/>
    </location>
</feature>
<dbReference type="SUPFAM" id="SSF55874">
    <property type="entry name" value="ATPase domain of HSP90 chaperone/DNA topoisomerase II/histidine kinase"/>
    <property type="match status" value="1"/>
</dbReference>
<keyword evidence="5" id="KW-0808">Transferase</keyword>
<evidence type="ECO:0000256" key="6">
    <source>
        <dbReference type="ARBA" id="ARBA00022692"/>
    </source>
</evidence>
<feature type="transmembrane region" description="Helical" evidence="11">
    <location>
        <begin position="43"/>
        <end position="66"/>
    </location>
</feature>
<comment type="caution">
    <text evidence="13">The sequence shown here is derived from an EMBL/GenBank/DDBJ whole genome shotgun (WGS) entry which is preliminary data.</text>
</comment>
<evidence type="ECO:0000256" key="9">
    <source>
        <dbReference type="ARBA" id="ARBA00023012"/>
    </source>
</evidence>
<dbReference type="Pfam" id="PF02518">
    <property type="entry name" value="HATPase_c"/>
    <property type="match status" value="1"/>
</dbReference>
<evidence type="ECO:0000256" key="8">
    <source>
        <dbReference type="ARBA" id="ARBA00022989"/>
    </source>
</evidence>
<evidence type="ECO:0000256" key="10">
    <source>
        <dbReference type="ARBA" id="ARBA00023136"/>
    </source>
</evidence>
<keyword evidence="7 13" id="KW-0418">Kinase</keyword>
<organism evidence="13 14">
    <name type="scientific">Hominifimenecus microfluidus</name>
    <dbReference type="NCBI Taxonomy" id="2885348"/>
    <lineage>
        <taxon>Bacteria</taxon>
        <taxon>Bacillati</taxon>
        <taxon>Bacillota</taxon>
        <taxon>Clostridia</taxon>
        <taxon>Lachnospirales</taxon>
        <taxon>Lachnospiraceae</taxon>
        <taxon>Hominifimenecus</taxon>
    </lineage>
</organism>